<dbReference type="PANTHER" id="PTHR30537:SF1">
    <property type="entry name" value="HTH-TYPE TRANSCRIPTIONAL REGULATOR PGRR"/>
    <property type="match status" value="1"/>
</dbReference>
<dbReference type="Gene3D" id="1.10.10.10">
    <property type="entry name" value="Winged helix-like DNA-binding domain superfamily/Winged helix DNA-binding domain"/>
    <property type="match status" value="1"/>
</dbReference>
<dbReference type="InterPro" id="IPR036390">
    <property type="entry name" value="WH_DNA-bd_sf"/>
</dbReference>
<dbReference type="GO" id="GO:0043565">
    <property type="term" value="F:sequence-specific DNA binding"/>
    <property type="evidence" value="ECO:0007669"/>
    <property type="project" value="TreeGrafter"/>
</dbReference>
<keyword evidence="4" id="KW-0804">Transcription</keyword>
<name>A0AAJ5UB95_9GAMM</name>
<dbReference type="SUPFAM" id="SSF46785">
    <property type="entry name" value="Winged helix' DNA-binding domain"/>
    <property type="match status" value="1"/>
</dbReference>
<protein>
    <submittedName>
        <fullName evidence="6">LysR family transcriptional regulator</fullName>
    </submittedName>
</protein>
<accession>A0AAJ5UB95</accession>
<dbReference type="EMBL" id="CP104759">
    <property type="protein sequence ID" value="WBG92901.1"/>
    <property type="molecule type" value="Genomic_DNA"/>
</dbReference>
<gene>
    <name evidence="6" type="ORF">N5580_19915</name>
</gene>
<dbReference type="AlphaFoldDB" id="A0AAJ5UB95"/>
<evidence type="ECO:0000313" key="7">
    <source>
        <dbReference type="Proteomes" id="UP001211544"/>
    </source>
</evidence>
<evidence type="ECO:0000256" key="2">
    <source>
        <dbReference type="ARBA" id="ARBA00023015"/>
    </source>
</evidence>
<keyword evidence="3" id="KW-0238">DNA-binding</keyword>
<dbReference type="PROSITE" id="PS50931">
    <property type="entry name" value="HTH_LYSR"/>
    <property type="match status" value="1"/>
</dbReference>
<dbReference type="RefSeq" id="WP_269950416.1">
    <property type="nucleotide sequence ID" value="NZ_CP104759.1"/>
</dbReference>
<keyword evidence="2" id="KW-0805">Transcription regulation</keyword>
<dbReference type="FunFam" id="1.10.10.10:FF:000001">
    <property type="entry name" value="LysR family transcriptional regulator"/>
    <property type="match status" value="1"/>
</dbReference>
<dbReference type="Pfam" id="PF03466">
    <property type="entry name" value="LysR_substrate"/>
    <property type="match status" value="1"/>
</dbReference>
<geneLocation type="plasmid" evidence="6 7">
    <name>pGABEKP28_1</name>
</geneLocation>
<dbReference type="SUPFAM" id="SSF53850">
    <property type="entry name" value="Periplasmic binding protein-like II"/>
    <property type="match status" value="1"/>
</dbReference>
<dbReference type="Pfam" id="PF00126">
    <property type="entry name" value="HTH_1"/>
    <property type="match status" value="1"/>
</dbReference>
<evidence type="ECO:0000259" key="5">
    <source>
        <dbReference type="PROSITE" id="PS50931"/>
    </source>
</evidence>
<reference evidence="6 7" key="1">
    <citation type="journal article" date="2022" name="J Glob Antimicrob Resist">
        <title>First complete genome of a multidrug resistant strain of the novel human pathogen Kalamiella piersonii (GABEKP28) identified in human saliva.</title>
        <authorList>
            <person name="McDonagh F."/>
            <person name="Singh N.K."/>
            <person name="Venkateswaran K."/>
            <person name="Lonappan A.M."/>
            <person name="Hallahan B."/>
            <person name="Tuohy A."/>
            <person name="Burke L."/>
            <person name="Kovarova A."/>
            <person name="Miliotis G."/>
        </authorList>
    </citation>
    <scope>NUCLEOTIDE SEQUENCE [LARGE SCALE GENOMIC DNA]</scope>
    <source>
        <strain evidence="6 7">GABEKP28</strain>
    </source>
</reference>
<comment type="similarity">
    <text evidence="1">Belongs to the LysR transcriptional regulatory family.</text>
</comment>
<dbReference type="GO" id="GO:0006351">
    <property type="term" value="P:DNA-templated transcription"/>
    <property type="evidence" value="ECO:0007669"/>
    <property type="project" value="TreeGrafter"/>
</dbReference>
<dbReference type="Gene3D" id="3.40.190.290">
    <property type="match status" value="1"/>
</dbReference>
<evidence type="ECO:0000256" key="3">
    <source>
        <dbReference type="ARBA" id="ARBA00023125"/>
    </source>
</evidence>
<keyword evidence="6" id="KW-0614">Plasmid</keyword>
<evidence type="ECO:0000256" key="1">
    <source>
        <dbReference type="ARBA" id="ARBA00009437"/>
    </source>
</evidence>
<dbReference type="InterPro" id="IPR058163">
    <property type="entry name" value="LysR-type_TF_proteobact-type"/>
</dbReference>
<evidence type="ECO:0000256" key="4">
    <source>
        <dbReference type="ARBA" id="ARBA00023163"/>
    </source>
</evidence>
<organism evidence="6 7">
    <name type="scientific">Pantoea piersonii</name>
    <dbReference type="NCBI Taxonomy" id="2364647"/>
    <lineage>
        <taxon>Bacteria</taxon>
        <taxon>Pseudomonadati</taxon>
        <taxon>Pseudomonadota</taxon>
        <taxon>Gammaproteobacteria</taxon>
        <taxon>Enterobacterales</taxon>
        <taxon>Erwiniaceae</taxon>
        <taxon>Pantoea</taxon>
    </lineage>
</organism>
<keyword evidence="7" id="KW-1185">Reference proteome</keyword>
<sequence>MVKPSLSELNAFLTIAEQQSFRAAAKVLGISSSALSHSLRSLEAKLSVRLFNRTTRSVALTEAGDKLLRHIRPAISSLEQAIDEAASESTVPSGTVRISTSESGALPLIKHVLPEFLEKFPRIRVEFIVESGFIDIVAEGYDAGIRLHEDIPKDMIAVCFQPAMVIGIVASPDYLKRRGEPDVPQDLLQHRCIRYRFENGALLDWELQHNGAAINVKAENSVTFVRGSNLLAVEAVLNGLGLAWLPLDHVQHHLDSGRLMPVLPGCEMKYSGLSLYYPANRHLPPAVALFIKAVRDYAARARSEAAV</sequence>
<dbReference type="Proteomes" id="UP001211544">
    <property type="component" value="Plasmid pGABEKP28_1"/>
</dbReference>
<proteinExistence type="inferred from homology"/>
<dbReference type="GO" id="GO:0003700">
    <property type="term" value="F:DNA-binding transcription factor activity"/>
    <property type="evidence" value="ECO:0007669"/>
    <property type="project" value="InterPro"/>
</dbReference>
<dbReference type="PANTHER" id="PTHR30537">
    <property type="entry name" value="HTH-TYPE TRANSCRIPTIONAL REGULATOR"/>
    <property type="match status" value="1"/>
</dbReference>
<dbReference type="InterPro" id="IPR000847">
    <property type="entry name" value="LysR_HTH_N"/>
</dbReference>
<dbReference type="InterPro" id="IPR005119">
    <property type="entry name" value="LysR_subst-bd"/>
</dbReference>
<evidence type="ECO:0000313" key="6">
    <source>
        <dbReference type="EMBL" id="WBG92901.1"/>
    </source>
</evidence>
<dbReference type="InterPro" id="IPR036388">
    <property type="entry name" value="WH-like_DNA-bd_sf"/>
</dbReference>
<dbReference type="KEGG" id="kpie:N5580_19915"/>
<feature type="domain" description="HTH lysR-type" evidence="5">
    <location>
        <begin position="4"/>
        <end position="61"/>
    </location>
</feature>